<evidence type="ECO:0000313" key="5">
    <source>
        <dbReference type="Proteomes" id="UP000268093"/>
    </source>
</evidence>
<keyword evidence="2" id="KW-0560">Oxidoreductase</keyword>
<gene>
    <name evidence="4" type="ORF">BC936DRAFT_147961</name>
</gene>
<dbReference type="CDD" id="cd05259">
    <property type="entry name" value="PCBER_SDR_a"/>
    <property type="match status" value="1"/>
</dbReference>
<organism evidence="4 5">
    <name type="scientific">Jimgerdemannia flammicorona</name>
    <dbReference type="NCBI Taxonomy" id="994334"/>
    <lineage>
        <taxon>Eukaryota</taxon>
        <taxon>Fungi</taxon>
        <taxon>Fungi incertae sedis</taxon>
        <taxon>Mucoromycota</taxon>
        <taxon>Mucoromycotina</taxon>
        <taxon>Endogonomycetes</taxon>
        <taxon>Endogonales</taxon>
        <taxon>Endogonaceae</taxon>
        <taxon>Jimgerdemannia</taxon>
    </lineage>
</organism>
<keyword evidence="5" id="KW-1185">Reference proteome</keyword>
<dbReference type="InterPro" id="IPR008030">
    <property type="entry name" value="NmrA-like"/>
</dbReference>
<sequence>MAQFKTVLVAGGFGRLGKFIIDEFVANGTYNVKILSRPSSLTERISVIEKYKAVGVEVVAVEYTDHAGLVKILKGVDVVVSTVSIEAVYDEQIVLIKASEEAGVKRFIPSDFGSDHERIKHPFIVPKVRIAEHLRAHKTLEHTIFYTNYWTDTTLQFAGWDLDAHKAIVIGDGNDKFTLTHRRDIAKFVVASLKNPKARNAVHGTASEVVTWNEIIRSAEKHSGHKFEVTYRSLCEVEEQLKITKESAFETARDELFSLPPRDQGVIVENVKEEYPEIKTITIDEYLREYYANKP</sequence>
<dbReference type="Pfam" id="PF05368">
    <property type="entry name" value="NmrA"/>
    <property type="match status" value="1"/>
</dbReference>
<evidence type="ECO:0000256" key="2">
    <source>
        <dbReference type="ARBA" id="ARBA00023002"/>
    </source>
</evidence>
<dbReference type="InterPro" id="IPR036291">
    <property type="entry name" value="NAD(P)-bd_dom_sf"/>
</dbReference>
<dbReference type="SUPFAM" id="SSF51735">
    <property type="entry name" value="NAD(P)-binding Rossmann-fold domains"/>
    <property type="match status" value="1"/>
</dbReference>
<dbReference type="Gene3D" id="3.90.25.10">
    <property type="entry name" value="UDP-galactose 4-epimerase, domain 1"/>
    <property type="match status" value="1"/>
</dbReference>
<protein>
    <recommendedName>
        <fullName evidence="3">NmrA-like domain-containing protein</fullName>
    </recommendedName>
</protein>
<accession>A0A433D453</accession>
<dbReference type="PANTHER" id="PTHR47706:SF9">
    <property type="entry name" value="NMRA-LIKE DOMAIN-CONTAINING PROTEIN-RELATED"/>
    <property type="match status" value="1"/>
</dbReference>
<dbReference type="AlphaFoldDB" id="A0A433D453"/>
<reference evidence="4 5" key="1">
    <citation type="journal article" date="2018" name="New Phytol.">
        <title>Phylogenomics of Endogonaceae and evolution of mycorrhizas within Mucoromycota.</title>
        <authorList>
            <person name="Chang Y."/>
            <person name="Desiro A."/>
            <person name="Na H."/>
            <person name="Sandor L."/>
            <person name="Lipzen A."/>
            <person name="Clum A."/>
            <person name="Barry K."/>
            <person name="Grigoriev I.V."/>
            <person name="Martin F.M."/>
            <person name="Stajich J.E."/>
            <person name="Smith M.E."/>
            <person name="Bonito G."/>
            <person name="Spatafora J.W."/>
        </authorList>
    </citation>
    <scope>NUCLEOTIDE SEQUENCE [LARGE SCALE GENOMIC DNA]</scope>
    <source>
        <strain evidence="4 5">GMNB39</strain>
    </source>
</reference>
<keyword evidence="1" id="KW-0521">NADP</keyword>
<evidence type="ECO:0000259" key="3">
    <source>
        <dbReference type="Pfam" id="PF05368"/>
    </source>
</evidence>
<dbReference type="PANTHER" id="PTHR47706">
    <property type="entry name" value="NMRA-LIKE FAMILY PROTEIN"/>
    <property type="match status" value="1"/>
</dbReference>
<evidence type="ECO:0000313" key="4">
    <source>
        <dbReference type="EMBL" id="RUP45605.1"/>
    </source>
</evidence>
<dbReference type="GO" id="GO:0016491">
    <property type="term" value="F:oxidoreductase activity"/>
    <property type="evidence" value="ECO:0007669"/>
    <property type="project" value="UniProtKB-KW"/>
</dbReference>
<dbReference type="Gene3D" id="3.40.50.720">
    <property type="entry name" value="NAD(P)-binding Rossmann-like Domain"/>
    <property type="match status" value="1"/>
</dbReference>
<dbReference type="Proteomes" id="UP000268093">
    <property type="component" value="Unassembled WGS sequence"/>
</dbReference>
<proteinExistence type="predicted"/>
<dbReference type="InterPro" id="IPR051609">
    <property type="entry name" value="NmrA/Isoflavone_reductase-like"/>
</dbReference>
<dbReference type="EMBL" id="RBNI01007029">
    <property type="protein sequence ID" value="RUP45605.1"/>
    <property type="molecule type" value="Genomic_DNA"/>
</dbReference>
<name>A0A433D453_9FUNG</name>
<evidence type="ECO:0000256" key="1">
    <source>
        <dbReference type="ARBA" id="ARBA00022857"/>
    </source>
</evidence>
<dbReference type="InterPro" id="IPR045312">
    <property type="entry name" value="PCBER-like"/>
</dbReference>
<comment type="caution">
    <text evidence="4">The sequence shown here is derived from an EMBL/GenBank/DDBJ whole genome shotgun (WGS) entry which is preliminary data.</text>
</comment>
<feature type="domain" description="NmrA-like" evidence="3">
    <location>
        <begin position="5"/>
        <end position="243"/>
    </location>
</feature>
<dbReference type="OrthoDB" id="419598at2759"/>